<dbReference type="Gene3D" id="1.10.443.10">
    <property type="entry name" value="Intergrase catalytic core"/>
    <property type="match status" value="1"/>
</dbReference>
<accession>A0A1G7HA56</accession>
<dbReference type="AlphaFoldDB" id="A0A1G7HA56"/>
<dbReference type="Proteomes" id="UP000198994">
    <property type="component" value="Unassembled WGS sequence"/>
</dbReference>
<sequence>MGRAPKRARSGCRARYEPWHDGQLELLISKGKRHIVKVALVALYTGQRRADVIGLCENQIREGVWSNEQGKTGNSVTLPLHPVVLAIIEEERTARRKAQVVAPALPLLTNSRGNPWGPGFSASWTKELVHIGPRPKSMEEMEEDAFRPTFHRLRTTNATVIANTVARDPDLFGGIQRVQAMLGHLSERMSRPNARRAEVEHMNRETVPLLPHFGKHISEIGRHKADEAAKELKMVGDEGLEPPTSSV</sequence>
<dbReference type="GO" id="GO:0015074">
    <property type="term" value="P:DNA integration"/>
    <property type="evidence" value="ECO:0007669"/>
    <property type="project" value="InterPro"/>
</dbReference>
<keyword evidence="3" id="KW-1185">Reference proteome</keyword>
<evidence type="ECO:0000256" key="1">
    <source>
        <dbReference type="ARBA" id="ARBA00023172"/>
    </source>
</evidence>
<dbReference type="STRING" id="282683.SAMN04488105_110170"/>
<dbReference type="InterPro" id="IPR013762">
    <property type="entry name" value="Integrase-like_cat_sf"/>
</dbReference>
<gene>
    <name evidence="2" type="ORF">SAMN04488105_110170</name>
</gene>
<protein>
    <recommendedName>
        <fullName evidence="4">Phage integrase family protein</fullName>
    </recommendedName>
</protein>
<evidence type="ECO:0008006" key="4">
    <source>
        <dbReference type="Google" id="ProtNLM"/>
    </source>
</evidence>
<dbReference type="SUPFAM" id="SSF56349">
    <property type="entry name" value="DNA breaking-rejoining enzymes"/>
    <property type="match status" value="1"/>
</dbReference>
<dbReference type="GO" id="GO:0006310">
    <property type="term" value="P:DNA recombination"/>
    <property type="evidence" value="ECO:0007669"/>
    <property type="project" value="UniProtKB-KW"/>
</dbReference>
<dbReference type="EMBL" id="FNAV01000010">
    <property type="protein sequence ID" value="SDE97308.1"/>
    <property type="molecule type" value="Genomic_DNA"/>
</dbReference>
<dbReference type="InterPro" id="IPR011010">
    <property type="entry name" value="DNA_brk_join_enz"/>
</dbReference>
<organism evidence="2 3">
    <name type="scientific">Salipiger thiooxidans</name>
    <dbReference type="NCBI Taxonomy" id="282683"/>
    <lineage>
        <taxon>Bacteria</taxon>
        <taxon>Pseudomonadati</taxon>
        <taxon>Pseudomonadota</taxon>
        <taxon>Alphaproteobacteria</taxon>
        <taxon>Rhodobacterales</taxon>
        <taxon>Roseobacteraceae</taxon>
        <taxon>Salipiger</taxon>
    </lineage>
</organism>
<keyword evidence="1" id="KW-0233">DNA recombination</keyword>
<dbReference type="GO" id="GO:0003677">
    <property type="term" value="F:DNA binding"/>
    <property type="evidence" value="ECO:0007669"/>
    <property type="project" value="InterPro"/>
</dbReference>
<proteinExistence type="predicted"/>
<reference evidence="3" key="1">
    <citation type="submission" date="2016-10" db="EMBL/GenBank/DDBJ databases">
        <authorList>
            <person name="Varghese N."/>
            <person name="Submissions S."/>
        </authorList>
    </citation>
    <scope>NUCLEOTIDE SEQUENCE [LARGE SCALE GENOMIC DNA]</scope>
    <source>
        <strain evidence="3">DSM 10146</strain>
    </source>
</reference>
<name>A0A1G7HA56_9RHOB</name>
<evidence type="ECO:0000313" key="3">
    <source>
        <dbReference type="Proteomes" id="UP000198994"/>
    </source>
</evidence>
<evidence type="ECO:0000313" key="2">
    <source>
        <dbReference type="EMBL" id="SDE97308.1"/>
    </source>
</evidence>